<proteinExistence type="predicted"/>
<dbReference type="SMART" id="SM00877">
    <property type="entry name" value="BMC"/>
    <property type="match status" value="1"/>
</dbReference>
<dbReference type="GO" id="GO:0031470">
    <property type="term" value="C:carboxysome"/>
    <property type="evidence" value="ECO:0007669"/>
    <property type="project" value="UniProtKB-SubCell"/>
</dbReference>
<evidence type="ECO:0000256" key="2">
    <source>
        <dbReference type="ARBA" id="ARBA00023587"/>
    </source>
</evidence>
<comment type="subcellular location">
    <subcellularLocation>
        <location evidence="2">Carboxysome</location>
    </subcellularLocation>
</comment>
<evidence type="ECO:0000313" key="5">
    <source>
        <dbReference type="EMBL" id="MEE3716793.1"/>
    </source>
</evidence>
<evidence type="ECO:0000313" key="6">
    <source>
        <dbReference type="Proteomes" id="UP001333818"/>
    </source>
</evidence>
<keyword evidence="6" id="KW-1185">Reference proteome</keyword>
<sequence length="216" mass="23488">MGIDLRSYVYLDYLQRQHAAYLGTVAMGFLPLPGDTSLWIEISPGIEINRITDVALKSTSVRPGVQIVERLYGLLEIHSSSQGETQAAGQAILQMLGVTADMRLKPRVLSSQIIRNIDAHQTQLINRFRRGQMLLAGQTLYILEVEPAAYAALAANEAEKAAHINILEVQAVGSFGRLYLGGEEQDIMAGYAAAIQAIENVSGRENPGIAIAGRKE</sequence>
<evidence type="ECO:0000256" key="3">
    <source>
        <dbReference type="ARBA" id="ARBA00024446"/>
    </source>
</evidence>
<dbReference type="GO" id="GO:0015977">
    <property type="term" value="P:carbon fixation"/>
    <property type="evidence" value="ECO:0007669"/>
    <property type="project" value="UniProtKB-KW"/>
</dbReference>
<name>A0AAW9PWP0_9CYAN</name>
<reference evidence="5" key="1">
    <citation type="submission" date="2024-01" db="EMBL/GenBank/DDBJ databases">
        <title>Bank of Algae and Cyanobacteria of the Azores (BACA) strain genomes.</title>
        <authorList>
            <person name="Luz R."/>
            <person name="Cordeiro R."/>
            <person name="Fonseca A."/>
            <person name="Goncalves V."/>
        </authorList>
    </citation>
    <scope>NUCLEOTIDE SEQUENCE</scope>
    <source>
        <strain evidence="5">BACA0141</strain>
    </source>
</reference>
<keyword evidence="3" id="KW-1283">Bacterial microcompartment</keyword>
<protein>
    <recommendedName>
        <fullName evidence="4">BMC circularly permuted domain-containing protein</fullName>
    </recommendedName>
</protein>
<dbReference type="EMBL" id="JAZBJZ010000026">
    <property type="protein sequence ID" value="MEE3716793.1"/>
    <property type="molecule type" value="Genomic_DNA"/>
</dbReference>
<dbReference type="RefSeq" id="WP_330483222.1">
    <property type="nucleotide sequence ID" value="NZ_JAZBJZ010000026.1"/>
</dbReference>
<dbReference type="InterPro" id="IPR044870">
    <property type="entry name" value="BMC_CP"/>
</dbReference>
<feature type="domain" description="BMC circularly permuted" evidence="4">
    <location>
        <begin position="107"/>
        <end position="212"/>
    </location>
</feature>
<keyword evidence="1" id="KW-0120">Carbon dioxide fixation</keyword>
<organism evidence="5 6">
    <name type="scientific">Tumidithrix elongata BACA0141</name>
    <dbReference type="NCBI Taxonomy" id="2716417"/>
    <lineage>
        <taxon>Bacteria</taxon>
        <taxon>Bacillati</taxon>
        <taxon>Cyanobacteriota</taxon>
        <taxon>Cyanophyceae</taxon>
        <taxon>Pseudanabaenales</taxon>
        <taxon>Pseudanabaenaceae</taxon>
        <taxon>Tumidithrix</taxon>
        <taxon>Tumidithrix elongata</taxon>
    </lineage>
</organism>
<dbReference type="CDD" id="cd07051">
    <property type="entry name" value="BMC_like_1_repeat1"/>
    <property type="match status" value="1"/>
</dbReference>
<feature type="domain" description="BMC circularly permuted" evidence="4">
    <location>
        <begin position="4"/>
        <end position="106"/>
    </location>
</feature>
<dbReference type="Proteomes" id="UP001333818">
    <property type="component" value="Unassembled WGS sequence"/>
</dbReference>
<dbReference type="InterPro" id="IPR037233">
    <property type="entry name" value="CcmK-like_sf"/>
</dbReference>
<gene>
    <name evidence="5" type="ORF">V2H45_08550</name>
</gene>
<dbReference type="Gene3D" id="3.30.70.1710">
    <property type="match status" value="2"/>
</dbReference>
<dbReference type="SUPFAM" id="SSF143414">
    <property type="entry name" value="CcmK-like"/>
    <property type="match status" value="1"/>
</dbReference>
<evidence type="ECO:0000259" key="4">
    <source>
        <dbReference type="PROSITE" id="PS51931"/>
    </source>
</evidence>
<dbReference type="PROSITE" id="PS51931">
    <property type="entry name" value="BMC_CP"/>
    <property type="match status" value="2"/>
</dbReference>
<accession>A0AAW9PWP0</accession>
<dbReference type="InterPro" id="IPR000249">
    <property type="entry name" value="BMC_dom"/>
</dbReference>
<dbReference type="AlphaFoldDB" id="A0AAW9PWP0"/>
<comment type="caution">
    <text evidence="5">The sequence shown here is derived from an EMBL/GenBank/DDBJ whole genome shotgun (WGS) entry which is preliminary data.</text>
</comment>
<evidence type="ECO:0000256" key="1">
    <source>
        <dbReference type="ARBA" id="ARBA00023300"/>
    </source>
</evidence>